<dbReference type="RefSeq" id="XP_068350413.1">
    <property type="nucleotide sequence ID" value="XM_068494927.1"/>
</dbReference>
<dbReference type="VEuPathDB" id="TrichDB:TRFO_09555"/>
<dbReference type="GeneID" id="94829631"/>
<proteinExistence type="predicted"/>
<dbReference type="Proteomes" id="UP000179807">
    <property type="component" value="Unassembled WGS sequence"/>
</dbReference>
<accession>A0A1J4JJ68</accession>
<dbReference type="AlphaFoldDB" id="A0A1J4JJ68"/>
<protein>
    <submittedName>
        <fullName evidence="1">Uncharacterized protein</fullName>
    </submittedName>
</protein>
<dbReference type="OrthoDB" id="10403087at2759"/>
<reference evidence="1" key="1">
    <citation type="submission" date="2016-10" db="EMBL/GenBank/DDBJ databases">
        <authorList>
            <person name="Benchimol M."/>
            <person name="Almeida L.G."/>
            <person name="Vasconcelos A.T."/>
            <person name="Perreira-Neves A."/>
            <person name="Rosa I.A."/>
            <person name="Tasca T."/>
            <person name="Bogo M.R."/>
            <person name="de Souza W."/>
        </authorList>
    </citation>
    <scope>NUCLEOTIDE SEQUENCE [LARGE SCALE GENOMIC DNA]</scope>
    <source>
        <strain evidence="1">K</strain>
    </source>
</reference>
<evidence type="ECO:0000313" key="2">
    <source>
        <dbReference type="Proteomes" id="UP000179807"/>
    </source>
</evidence>
<evidence type="ECO:0000313" key="1">
    <source>
        <dbReference type="EMBL" id="OHS97276.1"/>
    </source>
</evidence>
<name>A0A1J4JJ68_9EUKA</name>
<gene>
    <name evidence="1" type="ORF">TRFO_09555</name>
</gene>
<organism evidence="1 2">
    <name type="scientific">Tritrichomonas foetus</name>
    <dbReference type="NCBI Taxonomy" id="1144522"/>
    <lineage>
        <taxon>Eukaryota</taxon>
        <taxon>Metamonada</taxon>
        <taxon>Parabasalia</taxon>
        <taxon>Tritrichomonadida</taxon>
        <taxon>Tritrichomonadidae</taxon>
        <taxon>Tritrichomonas</taxon>
    </lineage>
</organism>
<dbReference type="EMBL" id="MLAK01001126">
    <property type="protein sequence ID" value="OHS97276.1"/>
    <property type="molecule type" value="Genomic_DNA"/>
</dbReference>
<sequence length="404" mass="46961">MDDPHFLTEGGTKRLKKALEASDDPLAFIESLQSCTNFDFAPYSPLFQLGDIAGFDPSRILEKFIVEQRDVLLNKIKCMSPMQVNNLFRILQPYTMIPAFHDVIKYVIDRCKKVPKNFIIPEDLKVELTPADRLRLFKDRPSDFEEWLPSVFEDAMCDFDDSDDFSYLKLFKVIAQYCFHYKELHKIVIKYCEAKFFEDYHPMYCVIRFRMALFNSPLAKIDPARPLSILVFEAIQGKPDFHLIIKAADICPGIAQIILSVPSFTMMYRMKSYILSFGVTRELKDKWTKYLNTGDDEAVEYMKNEPFFARVIALNAAQGIIMNENLYKTIEFCMPQIDVNFIMCRNYDPKNEFILVKWASLNGCCFIDYMTSCLARGASIPDIPVPPLNMHQQEIYEYIKSQLS</sequence>
<comment type="caution">
    <text evidence="1">The sequence shown here is derived from an EMBL/GenBank/DDBJ whole genome shotgun (WGS) entry which is preliminary data.</text>
</comment>
<keyword evidence="2" id="KW-1185">Reference proteome</keyword>